<dbReference type="InterPro" id="IPR016130">
    <property type="entry name" value="Tyr_Pase_AS"/>
</dbReference>
<dbReference type="PROSITE" id="PS00383">
    <property type="entry name" value="TYR_PHOSPHATASE_1"/>
    <property type="match status" value="1"/>
</dbReference>
<evidence type="ECO:0000313" key="2">
    <source>
        <dbReference type="Proteomes" id="UP000050795"/>
    </source>
</evidence>
<dbReference type="SUPFAM" id="SSF52799">
    <property type="entry name" value="(Phosphotyrosine protein) phosphatases II"/>
    <property type="match status" value="1"/>
</dbReference>
<reference evidence="3" key="2">
    <citation type="submission" date="2023-11" db="UniProtKB">
        <authorList>
            <consortium name="WormBaseParasite"/>
        </authorList>
    </citation>
    <scope>IDENTIFICATION</scope>
</reference>
<feature type="region of interest" description="Disordered" evidence="1">
    <location>
        <begin position="544"/>
        <end position="570"/>
    </location>
</feature>
<protein>
    <recommendedName>
        <fullName evidence="4">Myotubularin phosphatase domain-containing protein</fullName>
    </recommendedName>
</protein>
<proteinExistence type="predicted"/>
<organism evidence="2 3">
    <name type="scientific">Trichobilharzia regenti</name>
    <name type="common">Nasal bird schistosome</name>
    <dbReference type="NCBI Taxonomy" id="157069"/>
    <lineage>
        <taxon>Eukaryota</taxon>
        <taxon>Metazoa</taxon>
        <taxon>Spiralia</taxon>
        <taxon>Lophotrochozoa</taxon>
        <taxon>Platyhelminthes</taxon>
        <taxon>Trematoda</taxon>
        <taxon>Digenea</taxon>
        <taxon>Strigeidida</taxon>
        <taxon>Schistosomatoidea</taxon>
        <taxon>Schistosomatidae</taxon>
        <taxon>Trichobilharzia</taxon>
    </lineage>
</organism>
<reference evidence="2" key="1">
    <citation type="submission" date="2022-06" db="EMBL/GenBank/DDBJ databases">
        <authorList>
            <person name="Berger JAMES D."/>
            <person name="Berger JAMES D."/>
        </authorList>
    </citation>
    <scope>NUCLEOTIDE SEQUENCE [LARGE SCALE GENOMIC DNA]</scope>
</reference>
<dbReference type="PANTHER" id="PTHR13524">
    <property type="entry name" value="MYOTUBULARIN-RELATED"/>
    <property type="match status" value="1"/>
</dbReference>
<keyword evidence="2" id="KW-1185">Reference proteome</keyword>
<feature type="compositionally biased region" description="Low complexity" evidence="1">
    <location>
        <begin position="544"/>
        <end position="560"/>
    </location>
</feature>
<dbReference type="AlphaFoldDB" id="A0AA85JHB9"/>
<dbReference type="InterPro" id="IPR039802">
    <property type="entry name" value="MTMR14"/>
</dbReference>
<dbReference type="GO" id="GO:0004438">
    <property type="term" value="F:phosphatidylinositol-3-phosphate phosphatase activity"/>
    <property type="evidence" value="ECO:0007669"/>
    <property type="project" value="InterPro"/>
</dbReference>
<evidence type="ECO:0000313" key="3">
    <source>
        <dbReference type="WBParaSite" id="TREG1_22970.2"/>
    </source>
</evidence>
<sequence>MQSADRNPILGYQMLNITGDDVTELLGFMIDADFNEQVTKYYPKETQRINDICNVLSFEDCPADVLENLDGYLCGHYPPLISIPRIRHSSISLADLGQLMLQSKFARCRTRFVVPSFSFQQKYVCRSSTLSGPLEFYGRQVATVAGFTFDGHVVNPPSGGELQDISLETENGRQSLEKLRDDDCELIRRLNVTYICDFMLEYRKIKCWVPISSSEKVDQQGRYNDLIIIPLPYPGSEFFRIWRDSGYAMHNLFFDWNRSGVEVPVNPDLIPKTLFSASIEWSSYKSWDIHTITMNYMKLLLGLLYEGAGGLLLHCVSGWDRTPLFICLLRCLLWADDLMHSSLKPIQMLYLTLGYDWFLFGHKLQTRMELGEEILRFTFQFISEMANCTDLSLRKVYDIHVTADSKNSDSDDSPFIDLRSSDDLQRLRQSRLEELSTLFFQYWNKELREHVNRFNVNNKSSDINESVTLDKNTCNTRKSICKDDTISESSNNPENKDETLTDVNYMNRNRSSRSGSQQSIVYKISNVLTSAVSVVTTNLVSSILPSASSSSSDSNINSNNKTKIRKDSVT</sequence>
<evidence type="ECO:0000256" key="1">
    <source>
        <dbReference type="SAM" id="MobiDB-lite"/>
    </source>
</evidence>
<feature type="region of interest" description="Disordered" evidence="1">
    <location>
        <begin position="483"/>
        <end position="503"/>
    </location>
</feature>
<dbReference type="Proteomes" id="UP000050795">
    <property type="component" value="Unassembled WGS sequence"/>
</dbReference>
<dbReference type="InterPro" id="IPR029021">
    <property type="entry name" value="Prot-tyrosine_phosphatase-like"/>
</dbReference>
<dbReference type="WBParaSite" id="TREG1_22970.2">
    <property type="protein sequence ID" value="TREG1_22970.2"/>
    <property type="gene ID" value="TREG1_22970"/>
</dbReference>
<name>A0AA85JHB9_TRIRE</name>
<accession>A0AA85JHB9</accession>
<evidence type="ECO:0008006" key="4">
    <source>
        <dbReference type="Google" id="ProtNLM"/>
    </source>
</evidence>
<dbReference type="PANTHER" id="PTHR13524:SF2">
    <property type="entry name" value="MYOTUBULARIN-RELATED PROTEIN 14"/>
    <property type="match status" value="1"/>
</dbReference>